<feature type="region of interest" description="Disordered" evidence="1">
    <location>
        <begin position="1"/>
        <end position="53"/>
    </location>
</feature>
<organism evidence="2 3">
    <name type="scientific">Suricata suricatta</name>
    <name type="common">Meerkat</name>
    <dbReference type="NCBI Taxonomy" id="37032"/>
    <lineage>
        <taxon>Eukaryota</taxon>
        <taxon>Metazoa</taxon>
        <taxon>Chordata</taxon>
        <taxon>Craniata</taxon>
        <taxon>Vertebrata</taxon>
        <taxon>Euteleostomi</taxon>
        <taxon>Mammalia</taxon>
        <taxon>Eutheria</taxon>
        <taxon>Laurasiatheria</taxon>
        <taxon>Carnivora</taxon>
        <taxon>Feliformia</taxon>
        <taxon>Herpestidae</taxon>
        <taxon>Suricata</taxon>
    </lineage>
</organism>
<reference evidence="2" key="2">
    <citation type="submission" date="2025-08" db="UniProtKB">
        <authorList>
            <consortium name="Ensembl"/>
        </authorList>
    </citation>
    <scope>IDENTIFICATION</scope>
</reference>
<dbReference type="AlphaFoldDB" id="A0A673TKN7"/>
<dbReference type="OMA" id="WPGMEPG"/>
<proteinExistence type="predicted"/>
<evidence type="ECO:0000313" key="2">
    <source>
        <dbReference type="Ensembl" id="ENSSSUP00005010045.1"/>
    </source>
</evidence>
<protein>
    <submittedName>
        <fullName evidence="2">Uncharacterized protein</fullName>
    </submittedName>
</protein>
<sequence>MSTSSPGIKDPDPPPAVVRHHDPPGLATQRQPRGVDQGAPASEGVHTYRRSTSGLLPVTQTVGGKARAGTQCSIPGTLQFPIRSAGAWDWPGVKRGLSAQGLKI</sequence>
<dbReference type="Ensembl" id="ENSSSUT00005011525.1">
    <property type="protein sequence ID" value="ENSSSUP00005010045.1"/>
    <property type="gene ID" value="ENSSSUG00005006469.1"/>
</dbReference>
<evidence type="ECO:0000313" key="3">
    <source>
        <dbReference type="Proteomes" id="UP000472268"/>
    </source>
</evidence>
<reference evidence="2" key="3">
    <citation type="submission" date="2025-09" db="UniProtKB">
        <authorList>
            <consortium name="Ensembl"/>
        </authorList>
    </citation>
    <scope>IDENTIFICATION</scope>
</reference>
<reference evidence="2 3" key="1">
    <citation type="submission" date="2019-05" db="EMBL/GenBank/DDBJ databases">
        <title>A Chromosome-scale Meerkat (S. suricatta) Genome Assembly.</title>
        <authorList>
            <person name="Dudchenko O."/>
            <person name="Lieberman Aiden E."/>
            <person name="Tung J."/>
            <person name="Barreiro L.B."/>
            <person name="Clutton-Brock T.H."/>
        </authorList>
    </citation>
    <scope>NUCLEOTIDE SEQUENCE [LARGE SCALE GENOMIC DNA]</scope>
</reference>
<evidence type="ECO:0000256" key="1">
    <source>
        <dbReference type="SAM" id="MobiDB-lite"/>
    </source>
</evidence>
<accession>A0A673TKN7</accession>
<keyword evidence="3" id="KW-1185">Reference proteome</keyword>
<dbReference type="Proteomes" id="UP000472268">
    <property type="component" value="Chromosome 7"/>
</dbReference>
<name>A0A673TKN7_SURSU</name>